<evidence type="ECO:0000256" key="1">
    <source>
        <dbReference type="ARBA" id="ARBA00004167"/>
    </source>
</evidence>
<dbReference type="InterPro" id="IPR000163">
    <property type="entry name" value="Prohibitin"/>
</dbReference>
<organism evidence="4 5">
    <name type="scientific">Arenimonas oryziterrae DSM 21050 = YC6267</name>
    <dbReference type="NCBI Taxonomy" id="1121015"/>
    <lineage>
        <taxon>Bacteria</taxon>
        <taxon>Pseudomonadati</taxon>
        <taxon>Pseudomonadota</taxon>
        <taxon>Gammaproteobacteria</taxon>
        <taxon>Lysobacterales</taxon>
        <taxon>Lysobacteraceae</taxon>
        <taxon>Arenimonas</taxon>
    </lineage>
</organism>
<dbReference type="Gene3D" id="3.30.479.30">
    <property type="entry name" value="Band 7 domain"/>
    <property type="match status" value="1"/>
</dbReference>
<name>A0A091ATA4_9GAMM</name>
<dbReference type="SUPFAM" id="SSF117892">
    <property type="entry name" value="Band 7/SPFH domain"/>
    <property type="match status" value="1"/>
</dbReference>
<dbReference type="PANTHER" id="PTHR42911">
    <property type="entry name" value="MODULATOR OF FTSH PROTEASE HFLC"/>
    <property type="match status" value="1"/>
</dbReference>
<dbReference type="PATRIC" id="fig|1121015.4.peg.2106"/>
<dbReference type="EMBL" id="AVCI01000009">
    <property type="protein sequence ID" value="KFN42586.1"/>
    <property type="molecule type" value="Genomic_DNA"/>
</dbReference>
<dbReference type="AlphaFoldDB" id="A0A091ATA4"/>
<keyword evidence="2" id="KW-1133">Transmembrane helix</keyword>
<keyword evidence="2" id="KW-0812">Transmembrane</keyword>
<feature type="domain" description="Band 7" evidence="3">
    <location>
        <begin position="31"/>
        <end position="193"/>
    </location>
</feature>
<dbReference type="RefSeq" id="WP_022970282.1">
    <property type="nucleotide sequence ID" value="NZ_ATVD01000006.1"/>
</dbReference>
<dbReference type="STRING" id="1121015.GCA_000420545_02677"/>
<keyword evidence="5" id="KW-1185">Reference proteome</keyword>
<comment type="subcellular location">
    <subcellularLocation>
        <location evidence="1">Membrane</location>
        <topology evidence="1">Single-pass membrane protein</topology>
    </subcellularLocation>
</comment>
<dbReference type="GO" id="GO:0016020">
    <property type="term" value="C:membrane"/>
    <property type="evidence" value="ECO:0007669"/>
    <property type="project" value="UniProtKB-SubCell"/>
</dbReference>
<evidence type="ECO:0000256" key="2">
    <source>
        <dbReference type="SAM" id="Phobius"/>
    </source>
</evidence>
<evidence type="ECO:0000259" key="3">
    <source>
        <dbReference type="SMART" id="SM00244"/>
    </source>
</evidence>
<accession>A0A091ATA4</accession>
<dbReference type="SMART" id="SM00244">
    <property type="entry name" value="PHB"/>
    <property type="match status" value="1"/>
</dbReference>
<feature type="transmembrane region" description="Helical" evidence="2">
    <location>
        <begin position="12"/>
        <end position="36"/>
    </location>
</feature>
<reference evidence="4 5" key="1">
    <citation type="submission" date="2013-09" db="EMBL/GenBank/DDBJ databases">
        <title>Genome sequencing of Arenimonas oryziterrae.</title>
        <authorList>
            <person name="Chen F."/>
            <person name="Wang G."/>
        </authorList>
    </citation>
    <scope>NUCLEOTIDE SEQUENCE [LARGE SCALE GENOMIC DNA]</scope>
    <source>
        <strain evidence="4 5">YC6267</strain>
    </source>
</reference>
<dbReference type="InterPro" id="IPR036013">
    <property type="entry name" value="Band_7/SPFH_dom_sf"/>
</dbReference>
<dbReference type="Pfam" id="PF01145">
    <property type="entry name" value="Band_7"/>
    <property type="match status" value="1"/>
</dbReference>
<proteinExistence type="predicted"/>
<dbReference type="eggNOG" id="COG0330">
    <property type="taxonomic scope" value="Bacteria"/>
</dbReference>
<dbReference type="PANTHER" id="PTHR42911:SF2">
    <property type="entry name" value="PROHIBITIN FAMILY PROTEIN"/>
    <property type="match status" value="1"/>
</dbReference>
<gene>
    <name evidence="4" type="ORF">N789_13175</name>
</gene>
<dbReference type="InterPro" id="IPR001107">
    <property type="entry name" value="Band_7"/>
</dbReference>
<dbReference type="CDD" id="cd03401">
    <property type="entry name" value="SPFH_prohibitin"/>
    <property type="match status" value="1"/>
</dbReference>
<dbReference type="Proteomes" id="UP000029385">
    <property type="component" value="Unassembled WGS sequence"/>
</dbReference>
<sequence length="292" mass="32271">MLNNLTTAVKFQWRYVFILIGAIFALMVLFGSWYTIDQGERGVHLRNGALVGTAEPGLGFKVPMIDTIKRISIQNLTVQYNAVQAYSKDQQTAVIRVSVSFHVPPAEVTSVYTEYGNIEGLTNRLVDRQVPTQVENVFGQYTAISAVQSRVMFVQDVTNAIRKAVKGPIVIDSVQIENIDFSDAYEKSIELRMQAEVLVQTEKQNLEKERVNADIAVTRAKGEADSNLARARADAEATRIKGEAEGAAIRAKAEALAQNVNLIELTKAERWNGVLPTTMIPNSTVPFLNANK</sequence>
<keyword evidence="2" id="KW-0472">Membrane</keyword>
<protein>
    <recommendedName>
        <fullName evidence="3">Band 7 domain-containing protein</fullName>
    </recommendedName>
</protein>
<evidence type="ECO:0000313" key="4">
    <source>
        <dbReference type="EMBL" id="KFN42586.1"/>
    </source>
</evidence>
<comment type="caution">
    <text evidence="4">The sequence shown here is derived from an EMBL/GenBank/DDBJ whole genome shotgun (WGS) entry which is preliminary data.</text>
</comment>
<evidence type="ECO:0000313" key="5">
    <source>
        <dbReference type="Proteomes" id="UP000029385"/>
    </source>
</evidence>